<proteinExistence type="predicted"/>
<dbReference type="Proteomes" id="UP000321798">
    <property type="component" value="Unassembled WGS sequence"/>
</dbReference>
<organism evidence="1 2">
    <name type="scientific">Cellulomonas soli</name>
    <dbReference type="NCBI Taxonomy" id="931535"/>
    <lineage>
        <taxon>Bacteria</taxon>
        <taxon>Bacillati</taxon>
        <taxon>Actinomycetota</taxon>
        <taxon>Actinomycetes</taxon>
        <taxon>Micrococcales</taxon>
        <taxon>Cellulomonadaceae</taxon>
        <taxon>Cellulomonas</taxon>
    </lineage>
</organism>
<dbReference type="AlphaFoldDB" id="A0A512PI99"/>
<sequence length="415" mass="42718">MTLVGGDRVGAAVLDGHLLSDAALRRLGPMVGGLTRFRTGVEDRGFAERWAQVAPEVPLLDGGRVYDVRHAVIECARRQILVLATGEPRQPARFLAGAAQGAARATELGVPGIALHVMRQQDVPGEVVWLTQSGRMSGYGVLFAVGFAQAHGRSATLVEPTTGISELKTPEALERAFDLAASAGVEFGIRSEDDPLAHVLRGTYSIAITPVLDVPGGRALLRPGELPLSSVSSGNPGAVVRLLSEFPGDVVAVLDGIELLGGHQESARIASAVMLAVVAAGGVELMSPSRAVAVTSPSTTISAPPRGDVPGLVVEASGLTQAPDATTSDQTVAIPDVATSHARRTPATFTHDELSTLLGAQEQAAQPGADRAAGSDGATGHEAAILAAMAAAMVTAGGTLRTGDPGRRRRRRADR</sequence>
<comment type="caution">
    <text evidence="1">The sequence shown here is derived from an EMBL/GenBank/DDBJ whole genome shotgun (WGS) entry which is preliminary data.</text>
</comment>
<keyword evidence="2" id="KW-1185">Reference proteome</keyword>
<dbReference type="EMBL" id="BKAL01000017">
    <property type="protein sequence ID" value="GEP70930.1"/>
    <property type="molecule type" value="Genomic_DNA"/>
</dbReference>
<name>A0A512PI99_9CELL</name>
<protein>
    <submittedName>
        <fullName evidence="1">Uncharacterized protein</fullName>
    </submittedName>
</protein>
<reference evidence="1 2" key="1">
    <citation type="submission" date="2019-07" db="EMBL/GenBank/DDBJ databases">
        <title>Whole genome shotgun sequence of Cellulomonas soli NBRC 109434.</title>
        <authorList>
            <person name="Hosoyama A."/>
            <person name="Uohara A."/>
            <person name="Ohji S."/>
            <person name="Ichikawa N."/>
        </authorList>
    </citation>
    <scope>NUCLEOTIDE SEQUENCE [LARGE SCALE GENOMIC DNA]</scope>
    <source>
        <strain evidence="1 2">NBRC 109434</strain>
    </source>
</reference>
<evidence type="ECO:0000313" key="2">
    <source>
        <dbReference type="Proteomes" id="UP000321798"/>
    </source>
</evidence>
<accession>A0A512PI99</accession>
<evidence type="ECO:0000313" key="1">
    <source>
        <dbReference type="EMBL" id="GEP70930.1"/>
    </source>
</evidence>
<gene>
    <name evidence="1" type="ORF">CSO01_36450</name>
</gene>